<dbReference type="Pfam" id="PF13540">
    <property type="entry name" value="RCC1_2"/>
    <property type="match status" value="1"/>
</dbReference>
<organism evidence="10 11">
    <name type="scientific">Parthenolecanium corni</name>
    <dbReference type="NCBI Taxonomy" id="536013"/>
    <lineage>
        <taxon>Eukaryota</taxon>
        <taxon>Metazoa</taxon>
        <taxon>Ecdysozoa</taxon>
        <taxon>Arthropoda</taxon>
        <taxon>Hexapoda</taxon>
        <taxon>Insecta</taxon>
        <taxon>Pterygota</taxon>
        <taxon>Neoptera</taxon>
        <taxon>Paraneoptera</taxon>
        <taxon>Hemiptera</taxon>
        <taxon>Sternorrhyncha</taxon>
        <taxon>Coccoidea</taxon>
        <taxon>Coccidae</taxon>
        <taxon>Parthenolecanium</taxon>
    </lineage>
</organism>
<evidence type="ECO:0000256" key="1">
    <source>
        <dbReference type="ARBA" id="ARBA00004739"/>
    </source>
</evidence>
<feature type="repeat" description="RCC1" evidence="8">
    <location>
        <begin position="145"/>
        <end position="222"/>
    </location>
</feature>
<sequence>MELTVWPILKNLKSYFLKDIRLALVFGQFGNEAILVDRENRVYGIGANLSGHLGLGDETSRTTPTEISALSENGIRGLAYGGNMHGSSTGFFLIAYFDRGNLYQWGSIPWYVNPVLEPKLVHEFKSKVVEVACGYSHCVALCENGQVFTWGTNERGQLGRSRIMLEESSSDDDSEDNDEKHDKNTDMLRIYYDVERVKGAIDGEMVIQVSCGSQFTVVVTNDGRVFSWGSNEKLQLGLENCQESVCFPTQVLSLKNMQIVKVACGRAHVFALGKKGNVVVWGYNRPFNFNAVPVNSNTGANSVSVPSRLRPWRHPKLCRVLTIKEKNYKVIKAYLKYIYTDTLEADLDLAVELLETADEYLDNDFKILCEDVIKEQITLRQVANIYPRIYKMDNVEGLIARCVDLAESQPNHLEIIMNAEGFEHWDFEVLQTFLPHMAFLKTADQRAVSSVHFKRHFSKLVANKSAKVLLPLAENSLLLKRLTTVSATAVKDVVDAKVPPRRDPLDLTFANPEAAFKSKTTWEVLRALIVYQLCSSSYLVDNNMKLMKIGKAILGEKLFASLMKITFYGHFVAGEDQHRIVPTLQRLRSFGVKPILDYSVEEDISQEEAEKREVEASTSELEKRDKSAAAAEVGIAVGGELPQYHVDKKFADRRYKVASARTYFYLNEATCERNVEIFQDCLQSVAGATYGTGLAAIKMTALGRPQLLLQLSEVIMRARKFATEIVGGHGNILGQNISVEHLEKRLVQAGIKDTKTFLEKVTTDSHGVIHLFPWSGLLNENSELSDTFRVPCLKEKRMVRLLSQLSQKEEEMFRNMVRRVSVLVQTAKALDVRLMVDAEQTYFQPAISRLTLELMQKYNKDKAIVFNTYQCYLRETLNEVRTDLNQADRQKFYFGAKLVRGAYMDQERARAKALNYSDPVNPNYDATTEMYHNTLTECLGRVQKLKEKGDVANKVSIMVASHNEDTVRFALAKMKEVGISPEDKVICFGQLYGMCDYITFPLGQAGYSAYKYIPYGPVNEVLPYLSRRATENKSVIKKLDKEKKLLREELWRRLKTGAIFYKPKGEYVPV</sequence>
<evidence type="ECO:0000256" key="7">
    <source>
        <dbReference type="ARBA" id="ARBA00041725"/>
    </source>
</evidence>
<dbReference type="InterPro" id="IPR011333">
    <property type="entry name" value="SKP1/BTB/POZ_sf"/>
</dbReference>
<protein>
    <recommendedName>
        <fullName evidence="6">Proline dehydrogenase 1, mitochondrial</fullName>
        <ecNumber evidence="3">1.5.5.2</ecNumber>
    </recommendedName>
    <alternativeName>
        <fullName evidence="7">Proline oxidase</fullName>
    </alternativeName>
</protein>
<dbReference type="InterPro" id="IPR015659">
    <property type="entry name" value="Proline_oxidase"/>
</dbReference>
<dbReference type="InterPro" id="IPR002872">
    <property type="entry name" value="Proline_DH_dom"/>
</dbReference>
<dbReference type="Pfam" id="PF01619">
    <property type="entry name" value="Pro_dh"/>
    <property type="match status" value="1"/>
</dbReference>
<dbReference type="PRINTS" id="PR00633">
    <property type="entry name" value="RCCNDNSATION"/>
</dbReference>
<gene>
    <name evidence="10" type="ORF">V9T40_005844</name>
</gene>
<dbReference type="SUPFAM" id="SSF54695">
    <property type="entry name" value="POZ domain"/>
    <property type="match status" value="1"/>
</dbReference>
<comment type="similarity">
    <text evidence="2">Belongs to the proline oxidase family.</text>
</comment>
<dbReference type="Proteomes" id="UP001367676">
    <property type="component" value="Unassembled WGS sequence"/>
</dbReference>
<feature type="repeat" description="RCC1" evidence="8">
    <location>
        <begin position="223"/>
        <end position="275"/>
    </location>
</feature>
<evidence type="ECO:0000256" key="5">
    <source>
        <dbReference type="ARBA" id="ARBA00023062"/>
    </source>
</evidence>
<dbReference type="GO" id="GO:0005739">
    <property type="term" value="C:mitochondrion"/>
    <property type="evidence" value="ECO:0007669"/>
    <property type="project" value="TreeGrafter"/>
</dbReference>
<keyword evidence="5" id="KW-0642">Proline metabolism</keyword>
<proteinExistence type="inferred from homology"/>
<name>A0AAN9U400_9HEMI</name>
<dbReference type="Pfam" id="PF00415">
    <property type="entry name" value="RCC1"/>
    <property type="match status" value="2"/>
</dbReference>
<dbReference type="EMBL" id="JBBCAQ010000003">
    <property type="protein sequence ID" value="KAK7604658.1"/>
    <property type="molecule type" value="Genomic_DNA"/>
</dbReference>
<evidence type="ECO:0000256" key="4">
    <source>
        <dbReference type="ARBA" id="ARBA00023002"/>
    </source>
</evidence>
<dbReference type="PROSITE" id="PS50012">
    <property type="entry name" value="RCC1_3"/>
    <property type="match status" value="4"/>
</dbReference>
<accession>A0AAN9U400</accession>
<evidence type="ECO:0000259" key="9">
    <source>
        <dbReference type="Pfam" id="PF01619"/>
    </source>
</evidence>
<dbReference type="Gene3D" id="3.20.20.220">
    <property type="match status" value="2"/>
</dbReference>
<dbReference type="PANTHER" id="PTHR13914">
    <property type="entry name" value="PROLINE OXIDASE"/>
    <property type="match status" value="1"/>
</dbReference>
<keyword evidence="11" id="KW-1185">Reference proteome</keyword>
<dbReference type="GO" id="GO:0071949">
    <property type="term" value="F:FAD binding"/>
    <property type="evidence" value="ECO:0007669"/>
    <property type="project" value="TreeGrafter"/>
</dbReference>
<dbReference type="InterPro" id="IPR029041">
    <property type="entry name" value="FAD-linked_oxidoreductase-like"/>
</dbReference>
<dbReference type="SUPFAM" id="SSF50985">
    <property type="entry name" value="RCC1/BLIP-II"/>
    <property type="match status" value="1"/>
</dbReference>
<evidence type="ECO:0000256" key="6">
    <source>
        <dbReference type="ARBA" id="ARBA00041059"/>
    </source>
</evidence>
<keyword evidence="4" id="KW-0560">Oxidoreductase</keyword>
<feature type="domain" description="Proline dehydrogenase" evidence="9">
    <location>
        <begin position="582"/>
        <end position="1038"/>
    </location>
</feature>
<evidence type="ECO:0000256" key="8">
    <source>
        <dbReference type="PROSITE-ProRule" id="PRU00235"/>
    </source>
</evidence>
<dbReference type="AlphaFoldDB" id="A0AAN9U400"/>
<evidence type="ECO:0000256" key="2">
    <source>
        <dbReference type="ARBA" id="ARBA00005869"/>
    </source>
</evidence>
<feature type="repeat" description="RCC1" evidence="8">
    <location>
        <begin position="100"/>
        <end position="144"/>
    </location>
</feature>
<dbReference type="Gene3D" id="3.30.710.10">
    <property type="entry name" value="Potassium Channel Kv1.1, Chain A"/>
    <property type="match status" value="1"/>
</dbReference>
<dbReference type="GO" id="GO:0004657">
    <property type="term" value="F:proline dehydrogenase activity"/>
    <property type="evidence" value="ECO:0007669"/>
    <property type="project" value="UniProtKB-EC"/>
</dbReference>
<evidence type="ECO:0000313" key="11">
    <source>
        <dbReference type="Proteomes" id="UP001367676"/>
    </source>
</evidence>
<dbReference type="GO" id="GO:0010133">
    <property type="term" value="P:L-proline catabolic process to L-glutamate"/>
    <property type="evidence" value="ECO:0007669"/>
    <property type="project" value="TreeGrafter"/>
</dbReference>
<comment type="pathway">
    <text evidence="1">Amino-acid degradation; L-proline degradation into L-glutamate; L-glutamate from L-proline: step 1/2.</text>
</comment>
<feature type="repeat" description="RCC1" evidence="8">
    <location>
        <begin position="40"/>
        <end position="91"/>
    </location>
</feature>
<evidence type="ECO:0000256" key="3">
    <source>
        <dbReference type="ARBA" id="ARBA00012695"/>
    </source>
</evidence>
<dbReference type="EC" id="1.5.5.2" evidence="3"/>
<dbReference type="InterPro" id="IPR000408">
    <property type="entry name" value="Reg_chr_condens"/>
</dbReference>
<dbReference type="PANTHER" id="PTHR13914:SF0">
    <property type="entry name" value="PROLINE DEHYDROGENASE 1, MITOCHONDRIAL"/>
    <property type="match status" value="1"/>
</dbReference>
<comment type="caution">
    <text evidence="10">The sequence shown here is derived from an EMBL/GenBank/DDBJ whole genome shotgun (WGS) entry which is preliminary data.</text>
</comment>
<reference evidence="10 11" key="1">
    <citation type="submission" date="2024-03" db="EMBL/GenBank/DDBJ databases">
        <title>Adaptation during the transition from Ophiocordyceps entomopathogen to insect associate is accompanied by gene loss and intensified selection.</title>
        <authorList>
            <person name="Ward C.M."/>
            <person name="Onetto C.A."/>
            <person name="Borneman A.R."/>
        </authorList>
    </citation>
    <scope>NUCLEOTIDE SEQUENCE [LARGE SCALE GENOMIC DNA]</scope>
    <source>
        <strain evidence="10">AWRI1</strain>
        <tissue evidence="10">Single Adult Female</tissue>
    </source>
</reference>
<evidence type="ECO:0000313" key="10">
    <source>
        <dbReference type="EMBL" id="KAK7604658.1"/>
    </source>
</evidence>
<dbReference type="FunFam" id="3.20.20.220:FF:000012">
    <property type="entry name" value="Proline dehydrogenase"/>
    <property type="match status" value="1"/>
</dbReference>
<dbReference type="Gene3D" id="2.130.10.30">
    <property type="entry name" value="Regulator of chromosome condensation 1/beta-lactamase-inhibitor protein II"/>
    <property type="match status" value="1"/>
</dbReference>
<dbReference type="InterPro" id="IPR009091">
    <property type="entry name" value="RCC1/BLIP-II"/>
</dbReference>
<dbReference type="SUPFAM" id="SSF51730">
    <property type="entry name" value="FAD-linked oxidoreductase"/>
    <property type="match status" value="1"/>
</dbReference>